<keyword evidence="3" id="KW-0418">Kinase</keyword>
<protein>
    <submittedName>
        <fullName evidence="3">Histidine kinase</fullName>
    </submittedName>
</protein>
<dbReference type="GO" id="GO:0000155">
    <property type="term" value="F:phosphorelay sensor kinase activity"/>
    <property type="evidence" value="ECO:0007669"/>
    <property type="project" value="InterPro"/>
</dbReference>
<dbReference type="Gene3D" id="3.30.565.10">
    <property type="entry name" value="Histidine kinase-like ATPase, C-terminal domain"/>
    <property type="match status" value="1"/>
</dbReference>
<keyword evidence="1" id="KW-0472">Membrane</keyword>
<evidence type="ECO:0000313" key="3">
    <source>
        <dbReference type="EMBL" id="RIY14279.1"/>
    </source>
</evidence>
<accession>A0A418RA40</accession>
<comment type="caution">
    <text evidence="3">The sequence shown here is derived from an EMBL/GenBank/DDBJ whole genome shotgun (WGS) entry which is preliminary data.</text>
</comment>
<keyword evidence="3" id="KW-0808">Transferase</keyword>
<dbReference type="PROSITE" id="PS51257">
    <property type="entry name" value="PROKAR_LIPOPROTEIN"/>
    <property type="match status" value="1"/>
</dbReference>
<evidence type="ECO:0000259" key="2">
    <source>
        <dbReference type="Pfam" id="PF06580"/>
    </source>
</evidence>
<reference evidence="3 4" key="1">
    <citation type="submission" date="2018-09" db="EMBL/GenBank/DDBJ databases">
        <authorList>
            <person name="Zeman M."/>
            <person name="Pardy F."/>
        </authorList>
    </citation>
    <scope>NUCLEOTIDE SEQUENCE [LARGE SCALE GENOMIC DNA]</scope>
    <source>
        <strain evidence="3 4">CCM 8852</strain>
    </source>
</reference>
<keyword evidence="1" id="KW-0812">Transmembrane</keyword>
<evidence type="ECO:0000256" key="1">
    <source>
        <dbReference type="SAM" id="Phobius"/>
    </source>
</evidence>
<keyword evidence="4" id="KW-1185">Reference proteome</keyword>
<evidence type="ECO:0000313" key="4">
    <source>
        <dbReference type="Proteomes" id="UP000284250"/>
    </source>
</evidence>
<dbReference type="InterPro" id="IPR036890">
    <property type="entry name" value="HATPase_C_sf"/>
</dbReference>
<organism evidence="3 4">
    <name type="scientific">Hymenobacter rubripertinctus</name>
    <dbReference type="NCBI Taxonomy" id="2029981"/>
    <lineage>
        <taxon>Bacteria</taxon>
        <taxon>Pseudomonadati</taxon>
        <taxon>Bacteroidota</taxon>
        <taxon>Cytophagia</taxon>
        <taxon>Cytophagales</taxon>
        <taxon>Hymenobacteraceae</taxon>
        <taxon>Hymenobacter</taxon>
    </lineage>
</organism>
<proteinExistence type="predicted"/>
<sequence length="437" mass="49922">MLRQRNSNSPFHPLTVSCPGYPINQRRGPEPALWPARRRWLIGWLGLVENYGAGVGRCRTLARLQPRTALIPPATSRPRRLLPLSPPPAWLRRIPWVHLAWASLLLYFDWQDLLRQSVPVPPVPEDHFWSRALTTDVLDSGLFYLNWLLMPRLFRRGWLGAYLAVLVVGLAAFCALRIGMSYGFDEVKVQGQSQPLRYYVWVLQPYYLLLGGQILLLSFFLRLAGDYLREREQRHELEQQHLRTELALLKTQLHPHFLFNTLNNIYSLTLHASPQAPEAVLRLAELMRYQLYESTDDLVPLAREISHLQSFLTLQQLRLPTADEADEAIEFRILLPPGAAHTLRLPPMLLLPLVENAFKHGDLTARPHVVRLNLELAPGGQLHFLVRNRVAPEAAPPGGVGLANLRRRLELLYPGTHALVITANQQEYAVRLSVKVK</sequence>
<dbReference type="GO" id="GO:0016020">
    <property type="term" value="C:membrane"/>
    <property type="evidence" value="ECO:0007669"/>
    <property type="project" value="InterPro"/>
</dbReference>
<dbReference type="OrthoDB" id="9792992at2"/>
<name>A0A418RA40_9BACT</name>
<reference evidence="3 4" key="2">
    <citation type="submission" date="2019-01" db="EMBL/GenBank/DDBJ databases">
        <title>Hymenobacter humicola sp. nov., isolated from soils in Antarctica.</title>
        <authorList>
            <person name="Sedlacek I."/>
            <person name="Holochova P."/>
            <person name="Kralova S."/>
            <person name="Pantucek R."/>
            <person name="Stankova E."/>
            <person name="Vrbovska V."/>
            <person name="Kristofova L."/>
            <person name="Svec P."/>
            <person name="Busse H.-J."/>
        </authorList>
    </citation>
    <scope>NUCLEOTIDE SEQUENCE [LARGE SCALE GENOMIC DNA]</scope>
    <source>
        <strain evidence="3 4">CCM 8852</strain>
    </source>
</reference>
<dbReference type="PANTHER" id="PTHR34220:SF7">
    <property type="entry name" value="SENSOR HISTIDINE KINASE YPDA"/>
    <property type="match status" value="1"/>
</dbReference>
<dbReference type="AlphaFoldDB" id="A0A418RA40"/>
<dbReference type="InterPro" id="IPR010559">
    <property type="entry name" value="Sig_transdc_His_kin_internal"/>
</dbReference>
<feature type="transmembrane region" description="Helical" evidence="1">
    <location>
        <begin position="161"/>
        <end position="184"/>
    </location>
</feature>
<keyword evidence="1" id="KW-1133">Transmembrane helix</keyword>
<feature type="transmembrane region" description="Helical" evidence="1">
    <location>
        <begin position="204"/>
        <end position="224"/>
    </location>
</feature>
<feature type="domain" description="Signal transduction histidine kinase internal region" evidence="2">
    <location>
        <begin position="245"/>
        <end position="320"/>
    </location>
</feature>
<dbReference type="Proteomes" id="UP000284250">
    <property type="component" value="Unassembled WGS sequence"/>
</dbReference>
<gene>
    <name evidence="3" type="ORF">D0T11_00925</name>
</gene>
<dbReference type="EMBL" id="QYCN01000001">
    <property type="protein sequence ID" value="RIY14279.1"/>
    <property type="molecule type" value="Genomic_DNA"/>
</dbReference>
<dbReference type="InterPro" id="IPR050640">
    <property type="entry name" value="Bact_2-comp_sensor_kinase"/>
</dbReference>
<dbReference type="Pfam" id="PF06580">
    <property type="entry name" value="His_kinase"/>
    <property type="match status" value="1"/>
</dbReference>
<dbReference type="PANTHER" id="PTHR34220">
    <property type="entry name" value="SENSOR HISTIDINE KINASE YPDA"/>
    <property type="match status" value="1"/>
</dbReference>